<dbReference type="AlphaFoldDB" id="A0A160IL63"/>
<keyword evidence="2" id="KW-1185">Reference proteome</keyword>
<dbReference type="EMBL" id="CP015378">
    <property type="protein sequence ID" value="ANC76913.1"/>
    <property type="molecule type" value="Genomic_DNA"/>
</dbReference>
<protein>
    <submittedName>
        <fullName evidence="1">Uncharacterized protein</fullName>
    </submittedName>
</protein>
<accession>A0A160IL63</accession>
<proteinExistence type="predicted"/>
<reference evidence="1 2" key="1">
    <citation type="submission" date="2016-04" db="EMBL/GenBank/DDBJ databases">
        <title>Complete genome sequence of Fictibacillus phosphorivorans G25-29, a strain toxic to nematodes.</title>
        <authorList>
            <person name="Zheng Z."/>
        </authorList>
    </citation>
    <scope>NUCLEOTIDE SEQUENCE [LARGE SCALE GENOMIC DNA]</scope>
    <source>
        <strain evidence="1 2">G25-29</strain>
    </source>
</reference>
<evidence type="ECO:0000313" key="2">
    <source>
        <dbReference type="Proteomes" id="UP000076623"/>
    </source>
</evidence>
<name>A0A160IL63_9BACL</name>
<organism evidence="1 2">
    <name type="scientific">Fictibacillus phosphorivorans</name>
    <dbReference type="NCBI Taxonomy" id="1221500"/>
    <lineage>
        <taxon>Bacteria</taxon>
        <taxon>Bacillati</taxon>
        <taxon>Bacillota</taxon>
        <taxon>Bacilli</taxon>
        <taxon>Bacillales</taxon>
        <taxon>Fictibacillaceae</taxon>
        <taxon>Fictibacillus</taxon>
    </lineage>
</organism>
<evidence type="ECO:0000313" key="1">
    <source>
        <dbReference type="EMBL" id="ANC76913.1"/>
    </source>
</evidence>
<sequence>MNTPPIWLQKDILHNGITPIFKTLYVNKHDHKLSINTIIFMSNSYVWGILKTLSPFLKKIPKNEKKPGSTPGFFV</sequence>
<gene>
    <name evidence="1" type="ORF">ABE65_008895</name>
</gene>
<dbReference type="STRING" id="1221500.ABE65_008895"/>
<dbReference type="KEGG" id="fpn:ABE65_008895"/>
<dbReference type="Proteomes" id="UP000076623">
    <property type="component" value="Chromosome"/>
</dbReference>